<protein>
    <submittedName>
        <fullName evidence="1">Uncharacterized protein</fullName>
    </submittedName>
</protein>
<organism evidence="1 2">
    <name type="scientific">Oerskovia enterophila</name>
    <dbReference type="NCBI Taxonomy" id="43678"/>
    <lineage>
        <taxon>Bacteria</taxon>
        <taxon>Bacillati</taxon>
        <taxon>Actinomycetota</taxon>
        <taxon>Actinomycetes</taxon>
        <taxon>Micrococcales</taxon>
        <taxon>Cellulomonadaceae</taxon>
        <taxon>Oerskovia</taxon>
    </lineage>
</organism>
<name>A0ABX2Y8I1_9CELL</name>
<keyword evidence="2" id="KW-1185">Reference proteome</keyword>
<comment type="caution">
    <text evidence="1">The sequence shown here is derived from an EMBL/GenBank/DDBJ whole genome shotgun (WGS) entry which is preliminary data.</text>
</comment>
<gene>
    <name evidence="1" type="ORF">OERS_05040</name>
</gene>
<sequence>MSVRAAIEFSSGLPVPSFTERVFADAASAWRALADFRADQELDVSMAPQPSRTVRSMAGRVKAGTVKVPLPGSGRAYRYVVAQA</sequence>
<reference evidence="1 2" key="1">
    <citation type="submission" date="2016-06" db="EMBL/GenBank/DDBJ databases">
        <title>Genome sequence of Oerskovia enterophila DSM 43852.</title>
        <authorList>
            <person name="Poehlein A."/>
            <person name="Jag V."/>
            <person name="Bengelsdorf F.R."/>
            <person name="Daniel R."/>
            <person name="Duerre P."/>
        </authorList>
    </citation>
    <scope>NUCLEOTIDE SEQUENCE [LARGE SCALE GENOMIC DNA]</scope>
    <source>
        <strain evidence="1 2">DSM 43852</strain>
    </source>
</reference>
<evidence type="ECO:0000313" key="2">
    <source>
        <dbReference type="Proteomes" id="UP000093412"/>
    </source>
</evidence>
<proteinExistence type="predicted"/>
<dbReference type="RefSeq" id="WP_068624169.1">
    <property type="nucleotide sequence ID" value="NZ_MAQA01000003.1"/>
</dbReference>
<evidence type="ECO:0000313" key="1">
    <source>
        <dbReference type="EMBL" id="OCI32912.1"/>
    </source>
</evidence>
<dbReference type="EMBL" id="MAQA01000003">
    <property type="protein sequence ID" value="OCI32912.1"/>
    <property type="molecule type" value="Genomic_DNA"/>
</dbReference>
<accession>A0ABX2Y8I1</accession>
<dbReference type="Proteomes" id="UP000093412">
    <property type="component" value="Unassembled WGS sequence"/>
</dbReference>